<dbReference type="EMBL" id="CAEY01000795">
    <property type="status" value="NOT_ANNOTATED_CDS"/>
    <property type="molecule type" value="Genomic_DNA"/>
</dbReference>
<proteinExistence type="predicted"/>
<keyword evidence="3" id="KW-1185">Reference proteome</keyword>
<dbReference type="HOGENOM" id="CLU_995077_0_0_1"/>
<organism evidence="2 3">
    <name type="scientific">Tetranychus urticae</name>
    <name type="common">Two-spotted spider mite</name>
    <dbReference type="NCBI Taxonomy" id="32264"/>
    <lineage>
        <taxon>Eukaryota</taxon>
        <taxon>Metazoa</taxon>
        <taxon>Ecdysozoa</taxon>
        <taxon>Arthropoda</taxon>
        <taxon>Chelicerata</taxon>
        <taxon>Arachnida</taxon>
        <taxon>Acari</taxon>
        <taxon>Acariformes</taxon>
        <taxon>Trombidiformes</taxon>
        <taxon>Prostigmata</taxon>
        <taxon>Eleutherengona</taxon>
        <taxon>Raphignathae</taxon>
        <taxon>Tetranychoidea</taxon>
        <taxon>Tetranychidae</taxon>
        <taxon>Tetranychus</taxon>
    </lineage>
</organism>
<dbReference type="AlphaFoldDB" id="T1JVK2"/>
<accession>T1JVK2</accession>
<dbReference type="Proteomes" id="UP000015104">
    <property type="component" value="Unassembled WGS sequence"/>
</dbReference>
<dbReference type="EnsemblMetazoa" id="tetur02g04910.1">
    <property type="protein sequence ID" value="tetur02g04910.1"/>
    <property type="gene ID" value="tetur02g04910"/>
</dbReference>
<evidence type="ECO:0000313" key="3">
    <source>
        <dbReference type="Proteomes" id="UP000015104"/>
    </source>
</evidence>
<protein>
    <submittedName>
        <fullName evidence="2">Uncharacterized protein</fullName>
    </submittedName>
</protein>
<feature type="transmembrane region" description="Helical" evidence="1">
    <location>
        <begin position="88"/>
        <end position="107"/>
    </location>
</feature>
<sequence length="280" mass="32592">MMSKILSNQNQTKVFQLSELVKNASLSLFFGSKRIDLESLIFYRKILQSHAKRYQTRCKVLNILGAQVFTVNLVSFLVLVMFQLDPVRVNSAITIIHDFTVIGLGIFKHKLCNCLRTKSWMRNRAIETGLLILRGNSVFSLIMEDMETSNSSQPLSNSTISEVYDKKEQIKDRYHFSYPVLYVVNIIWMGYHAATLYCIQKMILMLNLMKKTKRIFKDLTKVQTDTKKIRRYAQYRQNLKNSLFCSESSWMPWNPRILMAIKALSCLVQIASVRRSLFSN</sequence>
<keyword evidence="1" id="KW-0472">Membrane</keyword>
<keyword evidence="1" id="KW-1133">Transmembrane helix</keyword>
<feature type="transmembrane region" description="Helical" evidence="1">
    <location>
        <begin position="60"/>
        <end position="82"/>
    </location>
</feature>
<evidence type="ECO:0000313" key="2">
    <source>
        <dbReference type="EnsemblMetazoa" id="tetur02g04910.1"/>
    </source>
</evidence>
<reference evidence="2" key="2">
    <citation type="submission" date="2015-06" db="UniProtKB">
        <authorList>
            <consortium name="EnsemblMetazoa"/>
        </authorList>
    </citation>
    <scope>IDENTIFICATION</scope>
</reference>
<feature type="transmembrane region" description="Helical" evidence="1">
    <location>
        <begin position="180"/>
        <end position="199"/>
    </location>
</feature>
<evidence type="ECO:0000256" key="1">
    <source>
        <dbReference type="SAM" id="Phobius"/>
    </source>
</evidence>
<keyword evidence="1" id="KW-0812">Transmembrane</keyword>
<reference evidence="3" key="1">
    <citation type="submission" date="2011-08" db="EMBL/GenBank/DDBJ databases">
        <authorList>
            <person name="Rombauts S."/>
        </authorList>
    </citation>
    <scope>NUCLEOTIDE SEQUENCE</scope>
    <source>
        <strain evidence="3">London</strain>
    </source>
</reference>
<name>T1JVK2_TETUR</name>